<name>A0A1S9PD87_9SPHI</name>
<keyword evidence="1" id="KW-0472">Membrane</keyword>
<organism evidence="2 3">
    <name type="scientific">Mucilaginibacter pedocola</name>
    <dbReference type="NCBI Taxonomy" id="1792845"/>
    <lineage>
        <taxon>Bacteria</taxon>
        <taxon>Pseudomonadati</taxon>
        <taxon>Bacteroidota</taxon>
        <taxon>Sphingobacteriia</taxon>
        <taxon>Sphingobacteriales</taxon>
        <taxon>Sphingobacteriaceae</taxon>
        <taxon>Mucilaginibacter</taxon>
    </lineage>
</organism>
<evidence type="ECO:0008006" key="4">
    <source>
        <dbReference type="Google" id="ProtNLM"/>
    </source>
</evidence>
<dbReference type="RefSeq" id="WP_078349612.1">
    <property type="nucleotide sequence ID" value="NZ_MBTF01000023.1"/>
</dbReference>
<feature type="transmembrane region" description="Helical" evidence="1">
    <location>
        <begin position="9"/>
        <end position="29"/>
    </location>
</feature>
<dbReference type="InterPro" id="IPR032713">
    <property type="entry name" value="EmrE"/>
</dbReference>
<feature type="transmembrane region" description="Helical" evidence="1">
    <location>
        <begin position="230"/>
        <end position="248"/>
    </location>
</feature>
<gene>
    <name evidence="2" type="ORF">BC343_07080</name>
</gene>
<reference evidence="2 3" key="1">
    <citation type="submission" date="2016-07" db="EMBL/GenBank/DDBJ databases">
        <title>Genomic analysis of zinc-resistant bacterium Mucilaginibacter pedocola TBZ30.</title>
        <authorList>
            <person name="Huang J."/>
            <person name="Tang J."/>
        </authorList>
    </citation>
    <scope>NUCLEOTIDE SEQUENCE [LARGE SCALE GENOMIC DNA]</scope>
    <source>
        <strain evidence="2 3">TBZ30</strain>
    </source>
</reference>
<feature type="transmembrane region" description="Helical" evidence="1">
    <location>
        <begin position="260"/>
        <end position="282"/>
    </location>
</feature>
<dbReference type="STRING" id="1792845.BC343_07080"/>
<dbReference type="OrthoDB" id="3457556at2"/>
<evidence type="ECO:0000313" key="2">
    <source>
        <dbReference type="EMBL" id="OOQ58901.1"/>
    </source>
</evidence>
<feature type="transmembrane region" description="Helical" evidence="1">
    <location>
        <begin position="132"/>
        <end position="149"/>
    </location>
</feature>
<feature type="transmembrane region" description="Helical" evidence="1">
    <location>
        <begin position="100"/>
        <end position="120"/>
    </location>
</feature>
<comment type="caution">
    <text evidence="2">The sequence shown here is derived from an EMBL/GenBank/DDBJ whole genome shotgun (WGS) entry which is preliminary data.</text>
</comment>
<proteinExistence type="predicted"/>
<dbReference type="EMBL" id="MBTF01000023">
    <property type="protein sequence ID" value="OOQ58901.1"/>
    <property type="molecule type" value="Genomic_DNA"/>
</dbReference>
<feature type="transmembrane region" description="Helical" evidence="1">
    <location>
        <begin position="75"/>
        <end position="94"/>
    </location>
</feature>
<dbReference type="AlphaFoldDB" id="A0A1S9PD87"/>
<feature type="transmembrane region" description="Helical" evidence="1">
    <location>
        <begin position="161"/>
        <end position="178"/>
    </location>
</feature>
<accession>A0A1S9PD87</accession>
<evidence type="ECO:0000313" key="3">
    <source>
        <dbReference type="Proteomes" id="UP000189739"/>
    </source>
</evidence>
<feature type="transmembrane region" description="Helical" evidence="1">
    <location>
        <begin position="190"/>
        <end position="210"/>
    </location>
</feature>
<keyword evidence="1" id="KW-0812">Transmembrane</keyword>
<keyword evidence="1" id="KW-1133">Transmembrane helix</keyword>
<keyword evidence="3" id="KW-1185">Reference proteome</keyword>
<dbReference type="Pfam" id="PF13536">
    <property type="entry name" value="EmrE"/>
    <property type="match status" value="1"/>
</dbReference>
<protein>
    <recommendedName>
        <fullName evidence="4">Multidrug resistance efflux transporter family protein</fullName>
    </recommendedName>
</protein>
<evidence type="ECO:0000256" key="1">
    <source>
        <dbReference type="SAM" id="Phobius"/>
    </source>
</evidence>
<dbReference type="Proteomes" id="UP000189739">
    <property type="component" value="Unassembled WGS sequence"/>
</dbReference>
<feature type="transmembrane region" description="Helical" evidence="1">
    <location>
        <begin position="35"/>
        <end position="55"/>
    </location>
</feature>
<sequence>MNLKSKQAILMGLASALLFSITFIVNRLMSVSGGSWVWSSVLRFYWMLPFFFLIVGLKKGVTPLFREIAARPLQWLLWSTVGFGLFYAPLTFAAAYTPSWLIAGTWQFTIIAGLLVAPFINRKGTNVRTGHHSALLYSGIILLGIVVMQAREAISLPPEKVIKGAVPVLVAAFAYPLGNRKMMQVTNGRLDVYQRILGMVLCSLPFWLILTTGEIVLSKAGPSPGQYAQTLVVAIFSGVLATALFFSATDKVSADEKGLAAVEATQSAEVLFALAGEVILLGSPLPDLYALGGMALAMLGMILHSLES</sequence>